<protein>
    <submittedName>
        <fullName evidence="6">Cytochrome P450</fullName>
    </submittedName>
</protein>
<evidence type="ECO:0000256" key="4">
    <source>
        <dbReference type="PIRSR" id="PIRSR602401-1"/>
    </source>
</evidence>
<dbReference type="PANTHER" id="PTHR24305:SF190">
    <property type="entry name" value="P450, PUTATIVE (EUROFUNG)-RELATED"/>
    <property type="match status" value="1"/>
</dbReference>
<keyword evidence="5" id="KW-0560">Oxidoreductase</keyword>
<name>A0A2V1DAH9_9PLEO</name>
<keyword evidence="3 4" id="KW-0408">Iron</keyword>
<organism evidence="6 7">
    <name type="scientific">Periconia macrospinosa</name>
    <dbReference type="NCBI Taxonomy" id="97972"/>
    <lineage>
        <taxon>Eukaryota</taxon>
        <taxon>Fungi</taxon>
        <taxon>Dikarya</taxon>
        <taxon>Ascomycota</taxon>
        <taxon>Pezizomycotina</taxon>
        <taxon>Dothideomycetes</taxon>
        <taxon>Pleosporomycetidae</taxon>
        <taxon>Pleosporales</taxon>
        <taxon>Massarineae</taxon>
        <taxon>Periconiaceae</taxon>
        <taxon>Periconia</taxon>
    </lineage>
</organism>
<evidence type="ECO:0000256" key="3">
    <source>
        <dbReference type="ARBA" id="ARBA00023004"/>
    </source>
</evidence>
<dbReference type="Gene3D" id="1.10.630.10">
    <property type="entry name" value="Cytochrome P450"/>
    <property type="match status" value="1"/>
</dbReference>
<feature type="binding site" description="axial binding residue" evidence="4">
    <location>
        <position position="383"/>
    </location>
    <ligand>
        <name>heme</name>
        <dbReference type="ChEBI" id="CHEBI:30413"/>
    </ligand>
    <ligandPart>
        <name>Fe</name>
        <dbReference type="ChEBI" id="CHEBI:18248"/>
    </ligandPart>
</feature>
<dbReference type="InterPro" id="IPR002401">
    <property type="entry name" value="Cyt_P450_E_grp-I"/>
</dbReference>
<dbReference type="CDD" id="cd11060">
    <property type="entry name" value="CYP57A1-like"/>
    <property type="match status" value="1"/>
</dbReference>
<dbReference type="AlphaFoldDB" id="A0A2V1DAH9"/>
<evidence type="ECO:0000313" key="7">
    <source>
        <dbReference type="Proteomes" id="UP000244855"/>
    </source>
</evidence>
<dbReference type="EMBL" id="KZ805508">
    <property type="protein sequence ID" value="PVH95098.1"/>
    <property type="molecule type" value="Genomic_DNA"/>
</dbReference>
<dbReference type="InterPro" id="IPR001128">
    <property type="entry name" value="Cyt_P450"/>
</dbReference>
<reference evidence="6 7" key="1">
    <citation type="journal article" date="2018" name="Sci. Rep.">
        <title>Comparative genomics provides insights into the lifestyle and reveals functional heterogeneity of dark septate endophytic fungi.</title>
        <authorList>
            <person name="Knapp D.G."/>
            <person name="Nemeth J.B."/>
            <person name="Barry K."/>
            <person name="Hainaut M."/>
            <person name="Henrissat B."/>
            <person name="Johnson J."/>
            <person name="Kuo A."/>
            <person name="Lim J.H.P."/>
            <person name="Lipzen A."/>
            <person name="Nolan M."/>
            <person name="Ohm R.A."/>
            <person name="Tamas L."/>
            <person name="Grigoriev I.V."/>
            <person name="Spatafora J.W."/>
            <person name="Nagy L.G."/>
            <person name="Kovacs G.M."/>
        </authorList>
    </citation>
    <scope>NUCLEOTIDE SEQUENCE [LARGE SCALE GENOMIC DNA]</scope>
    <source>
        <strain evidence="6 7">DSE2036</strain>
    </source>
</reference>
<proteinExistence type="inferred from homology"/>
<dbReference type="Pfam" id="PF00067">
    <property type="entry name" value="p450"/>
    <property type="match status" value="1"/>
</dbReference>
<sequence length="432" mass="48607">MSISGSISRTVSPIVRTAPNRYSINCPEAVQQIYGHGSKFIKDRWYRAYDHPDDAHADIFSVINERRHAVNRRKVASLFSMTSLVAYEPYVDTSNATLMEKFAEFAATGQTISIPDWMQYYAFSRDTRIGSPFGMMRTGRDIQGILDAIHQNLAYSSRMCLFNELHAWLGLVNHTLGCRSAFENINDYVKARLAERQRQNSLGVEKTEVCSDFIQKLIDLRAQGKIHDADVFNTINVNIAAGSDTMGLTLIAAIYHLCRSPNSAQKLRDEIDDLASQSKLSNPVTFSEAQRMPYLQAVIKETFRVHPGVGVPLPRVVPSGGAEIAGTFFPEGISMNAWVLHRNEAIFGSDAYAFRPERWLGPKNEVASMERHLFTFGAGSRTCIGKNISLLELTKVIPQLHQRFNFELQGGVWETQNVFFVKPSFQCKIVLR</sequence>
<keyword evidence="5" id="KW-0503">Monooxygenase</keyword>
<comment type="similarity">
    <text evidence="5">Belongs to the cytochrome P450 family.</text>
</comment>
<dbReference type="STRING" id="97972.A0A2V1DAH9"/>
<evidence type="ECO:0000313" key="6">
    <source>
        <dbReference type="EMBL" id="PVH95098.1"/>
    </source>
</evidence>
<dbReference type="GO" id="GO:0004497">
    <property type="term" value="F:monooxygenase activity"/>
    <property type="evidence" value="ECO:0007669"/>
    <property type="project" value="UniProtKB-KW"/>
</dbReference>
<dbReference type="PRINTS" id="PR00463">
    <property type="entry name" value="EP450I"/>
</dbReference>
<evidence type="ECO:0000256" key="5">
    <source>
        <dbReference type="RuleBase" id="RU000461"/>
    </source>
</evidence>
<dbReference type="OrthoDB" id="3934656at2759"/>
<dbReference type="PRINTS" id="PR00385">
    <property type="entry name" value="P450"/>
</dbReference>
<dbReference type="SUPFAM" id="SSF48264">
    <property type="entry name" value="Cytochrome P450"/>
    <property type="match status" value="1"/>
</dbReference>
<dbReference type="Proteomes" id="UP000244855">
    <property type="component" value="Unassembled WGS sequence"/>
</dbReference>
<dbReference type="GO" id="GO:0020037">
    <property type="term" value="F:heme binding"/>
    <property type="evidence" value="ECO:0007669"/>
    <property type="project" value="InterPro"/>
</dbReference>
<keyword evidence="4 5" id="KW-0349">Heme</keyword>
<keyword evidence="2 4" id="KW-0479">Metal-binding</keyword>
<dbReference type="GO" id="GO:0016705">
    <property type="term" value="F:oxidoreductase activity, acting on paired donors, with incorporation or reduction of molecular oxygen"/>
    <property type="evidence" value="ECO:0007669"/>
    <property type="project" value="InterPro"/>
</dbReference>
<accession>A0A2V1DAH9</accession>
<dbReference type="PANTHER" id="PTHR24305">
    <property type="entry name" value="CYTOCHROME P450"/>
    <property type="match status" value="1"/>
</dbReference>
<evidence type="ECO:0000256" key="1">
    <source>
        <dbReference type="ARBA" id="ARBA00001971"/>
    </source>
</evidence>
<evidence type="ECO:0000256" key="2">
    <source>
        <dbReference type="ARBA" id="ARBA00022723"/>
    </source>
</evidence>
<dbReference type="GO" id="GO:0005506">
    <property type="term" value="F:iron ion binding"/>
    <property type="evidence" value="ECO:0007669"/>
    <property type="project" value="InterPro"/>
</dbReference>
<gene>
    <name evidence="6" type="ORF">DM02DRAFT_660444</name>
</gene>
<keyword evidence="7" id="KW-1185">Reference proteome</keyword>
<dbReference type="InterPro" id="IPR036396">
    <property type="entry name" value="Cyt_P450_sf"/>
</dbReference>
<dbReference type="InterPro" id="IPR050121">
    <property type="entry name" value="Cytochrome_P450_monoxygenase"/>
</dbReference>
<dbReference type="PROSITE" id="PS00086">
    <property type="entry name" value="CYTOCHROME_P450"/>
    <property type="match status" value="1"/>
</dbReference>
<dbReference type="InterPro" id="IPR017972">
    <property type="entry name" value="Cyt_P450_CS"/>
</dbReference>
<comment type="cofactor">
    <cofactor evidence="1 4">
        <name>heme</name>
        <dbReference type="ChEBI" id="CHEBI:30413"/>
    </cofactor>
</comment>